<keyword evidence="1" id="KW-1133">Transmembrane helix</keyword>
<proteinExistence type="predicted"/>
<keyword evidence="1" id="KW-0472">Membrane</keyword>
<evidence type="ECO:0000313" key="2">
    <source>
        <dbReference type="EnsemblPlants" id="OMERI12G06280.1"/>
    </source>
</evidence>
<sequence length="93" mass="10341">MLLVVPISPAIFFNQHGSVETGEEVQQKILMRASQVACLILLVAALFVALASLQAIADAAGLHEEAGAFKKGKLPWWWDTDYTRSKRRRPIHN</sequence>
<evidence type="ECO:0000256" key="1">
    <source>
        <dbReference type="SAM" id="Phobius"/>
    </source>
</evidence>
<reference evidence="2" key="1">
    <citation type="submission" date="2015-04" db="UniProtKB">
        <authorList>
            <consortium name="EnsemblPlants"/>
        </authorList>
    </citation>
    <scope>IDENTIFICATION</scope>
</reference>
<evidence type="ECO:0000313" key="3">
    <source>
        <dbReference type="Proteomes" id="UP000008021"/>
    </source>
</evidence>
<dbReference type="eggNOG" id="ENOG502R7AT">
    <property type="taxonomic scope" value="Eukaryota"/>
</dbReference>
<accession>A0A0E0FBC6</accession>
<feature type="transmembrane region" description="Helical" evidence="1">
    <location>
        <begin position="36"/>
        <end position="57"/>
    </location>
</feature>
<organism evidence="2">
    <name type="scientific">Oryza meridionalis</name>
    <dbReference type="NCBI Taxonomy" id="40149"/>
    <lineage>
        <taxon>Eukaryota</taxon>
        <taxon>Viridiplantae</taxon>
        <taxon>Streptophyta</taxon>
        <taxon>Embryophyta</taxon>
        <taxon>Tracheophyta</taxon>
        <taxon>Spermatophyta</taxon>
        <taxon>Magnoliopsida</taxon>
        <taxon>Liliopsida</taxon>
        <taxon>Poales</taxon>
        <taxon>Poaceae</taxon>
        <taxon>BOP clade</taxon>
        <taxon>Oryzoideae</taxon>
        <taxon>Oryzeae</taxon>
        <taxon>Oryzinae</taxon>
        <taxon>Oryza</taxon>
    </lineage>
</organism>
<keyword evidence="3" id="KW-1185">Reference proteome</keyword>
<dbReference type="EnsemblPlants" id="OMERI12G06280.1">
    <property type="protein sequence ID" value="OMERI12G06280.1"/>
    <property type="gene ID" value="OMERI12G06280"/>
</dbReference>
<keyword evidence="1" id="KW-0812">Transmembrane</keyword>
<dbReference type="HOGENOM" id="CLU_186373_0_0_1"/>
<dbReference type="Proteomes" id="UP000008021">
    <property type="component" value="Chromosome 12"/>
</dbReference>
<name>A0A0E0FBC6_9ORYZ</name>
<protein>
    <submittedName>
        <fullName evidence="2">Uncharacterized protein</fullName>
    </submittedName>
</protein>
<dbReference type="AlphaFoldDB" id="A0A0E0FBC6"/>
<dbReference type="Gramene" id="OMERI12G06280.1">
    <property type="protein sequence ID" value="OMERI12G06280.1"/>
    <property type="gene ID" value="OMERI12G06280"/>
</dbReference>
<reference evidence="2" key="2">
    <citation type="submission" date="2018-05" db="EMBL/GenBank/DDBJ databases">
        <title>OmerRS3 (Oryza meridionalis Reference Sequence Version 3).</title>
        <authorList>
            <person name="Zhang J."/>
            <person name="Kudrna D."/>
            <person name="Lee S."/>
            <person name="Talag J."/>
            <person name="Welchert J."/>
            <person name="Wing R.A."/>
        </authorList>
    </citation>
    <scope>NUCLEOTIDE SEQUENCE [LARGE SCALE GENOMIC DNA]</scope>
    <source>
        <strain evidence="2">cv. OR44</strain>
    </source>
</reference>